<organism evidence="2">
    <name type="scientific">Shewanella sp. (strain MR-7)</name>
    <dbReference type="NCBI Taxonomy" id="60481"/>
    <lineage>
        <taxon>Bacteria</taxon>
        <taxon>Pseudomonadati</taxon>
        <taxon>Pseudomonadota</taxon>
        <taxon>Gammaproteobacteria</taxon>
        <taxon>Alteromonadales</taxon>
        <taxon>Shewanellaceae</taxon>
        <taxon>Shewanella</taxon>
    </lineage>
</organism>
<dbReference type="HOGENOM" id="CLU_090389_16_0_6"/>
<accession>Q0HZ74</accession>
<dbReference type="InterPro" id="IPR036249">
    <property type="entry name" value="Thioredoxin-like_sf"/>
</dbReference>
<protein>
    <submittedName>
        <fullName evidence="2">Thioredoxin domain</fullName>
    </submittedName>
</protein>
<name>Q0HZ74_SHESR</name>
<sequence>MSHQSIHNIESRAMLDSLLNQHHAVLLLFGAPSCGVCQALKPQITDMLAREFPQMALAYIDCEAQGEIAASYQVFSLPVVETVFYGKTFGRFSKVFSLNDIRHAIARPYSLVSQEHTEEE</sequence>
<proteinExistence type="predicted"/>
<dbReference type="AlphaFoldDB" id="Q0HZ74"/>
<dbReference type="CDD" id="cd02947">
    <property type="entry name" value="TRX_family"/>
    <property type="match status" value="1"/>
</dbReference>
<dbReference type="Gene3D" id="3.40.30.10">
    <property type="entry name" value="Glutaredoxin"/>
    <property type="match status" value="1"/>
</dbReference>
<dbReference type="Pfam" id="PF00085">
    <property type="entry name" value="Thioredoxin"/>
    <property type="match status" value="1"/>
</dbReference>
<evidence type="ECO:0000313" key="2">
    <source>
        <dbReference type="EMBL" id="ABI41581.1"/>
    </source>
</evidence>
<evidence type="ECO:0000259" key="1">
    <source>
        <dbReference type="Pfam" id="PF00085"/>
    </source>
</evidence>
<dbReference type="InterPro" id="IPR013766">
    <property type="entry name" value="Thioredoxin_domain"/>
</dbReference>
<dbReference type="KEGG" id="shm:Shewmr7_0578"/>
<reference evidence="2" key="1">
    <citation type="submission" date="2006-08" db="EMBL/GenBank/DDBJ databases">
        <title>Complete sequence of Chromosome1 of Shewanella sp. MR-7.</title>
        <authorList>
            <consortium name="US DOE Joint Genome Institute"/>
            <person name="Copeland A."/>
            <person name="Lucas S."/>
            <person name="Lapidus A."/>
            <person name="Barry K."/>
            <person name="Detter J.C."/>
            <person name="Glavina del Rio T."/>
            <person name="Hammon N."/>
            <person name="Israni S."/>
            <person name="Dalin E."/>
            <person name="Tice H."/>
            <person name="Pitluck S."/>
            <person name="Kiss H."/>
            <person name="Brettin T."/>
            <person name="Bruce D."/>
            <person name="Han C."/>
            <person name="Tapia R."/>
            <person name="Gilna P."/>
            <person name="Schmutz J."/>
            <person name="Larimer F."/>
            <person name="Land M."/>
            <person name="Hauser L."/>
            <person name="Kyrpides N."/>
            <person name="Mikhailova N."/>
            <person name="Nealson K."/>
            <person name="Konstantinidis K."/>
            <person name="Klappenbach J."/>
            <person name="Tiedje J."/>
            <person name="Richardson P."/>
        </authorList>
    </citation>
    <scope>NUCLEOTIDE SEQUENCE</scope>
    <source>
        <strain evidence="2">MR-7</strain>
    </source>
</reference>
<gene>
    <name evidence="2" type="ordered locus">Shewmr7_0578</name>
</gene>
<feature type="domain" description="Thioredoxin" evidence="1">
    <location>
        <begin position="16"/>
        <end position="105"/>
    </location>
</feature>
<dbReference type="SUPFAM" id="SSF52833">
    <property type="entry name" value="Thioredoxin-like"/>
    <property type="match status" value="1"/>
</dbReference>
<dbReference type="EMBL" id="CP000444">
    <property type="protein sequence ID" value="ABI41581.1"/>
    <property type="molecule type" value="Genomic_DNA"/>
</dbReference>